<gene>
    <name evidence="3" type="ORF">RG540_CH33530</name>
</gene>
<feature type="compositionally biased region" description="Polar residues" evidence="1">
    <location>
        <begin position="31"/>
        <end position="47"/>
    </location>
</feature>
<dbReference type="GeneID" id="24256488"/>
<dbReference type="EMBL" id="HG938353">
    <property type="protein sequence ID" value="CDN49517.1"/>
    <property type="molecule type" value="Genomic_DNA"/>
</dbReference>
<dbReference type="PATRIC" id="fig|1028800.3.peg.3405"/>
<evidence type="ECO:0000313" key="4">
    <source>
        <dbReference type="Proteomes" id="UP000028181"/>
    </source>
</evidence>
<dbReference type="HOGENOM" id="CLU_2789677_0_0_5"/>
<keyword evidence="4" id="KW-1185">Reference proteome</keyword>
<accession>A0A068ST88</accession>
<dbReference type="Proteomes" id="UP000028181">
    <property type="component" value="Chromosome I"/>
</dbReference>
<evidence type="ECO:0000256" key="2">
    <source>
        <dbReference type="SAM" id="Phobius"/>
    </source>
</evidence>
<dbReference type="RefSeq" id="WP_038590130.1">
    <property type="nucleotide sequence ID" value="NZ_HG938353.1"/>
</dbReference>
<protein>
    <submittedName>
        <fullName evidence="3">Uncharacterized protein</fullName>
    </submittedName>
</protein>
<feature type="region of interest" description="Disordered" evidence="1">
    <location>
        <begin position="31"/>
        <end position="68"/>
    </location>
</feature>
<proteinExistence type="predicted"/>
<feature type="compositionally biased region" description="Polar residues" evidence="1">
    <location>
        <begin position="59"/>
        <end position="68"/>
    </location>
</feature>
<dbReference type="KEGG" id="ngg:RG540_CH33530"/>
<evidence type="ECO:0000313" key="3">
    <source>
        <dbReference type="EMBL" id="CDN49517.1"/>
    </source>
</evidence>
<reference evidence="4" key="1">
    <citation type="journal article" date="2014" name="BMC Genomics">
        <title>Genome sequencing of two Neorhizobium galegae strains reveals a noeT gene responsible for the unusual acetylation of the nodulation factors.</title>
        <authorList>
            <person name="Osterman J."/>
            <person name="Marsh J."/>
            <person name="Laine P.K."/>
            <person name="Zeng Z."/>
            <person name="Alatalo E."/>
            <person name="Sullivan J.T."/>
            <person name="Young J.P."/>
            <person name="Thomas-Oates J."/>
            <person name="Paulin L."/>
            <person name="Lindstrom K."/>
        </authorList>
    </citation>
    <scope>NUCLEOTIDE SEQUENCE [LARGE SCALE GENOMIC DNA]</scope>
    <source>
        <strain evidence="4">HAMBI 540</strain>
    </source>
</reference>
<keyword evidence="2" id="KW-1133">Transmembrane helix</keyword>
<feature type="transmembrane region" description="Helical" evidence="2">
    <location>
        <begin position="7"/>
        <end position="27"/>
    </location>
</feature>
<keyword evidence="2" id="KW-0472">Membrane</keyword>
<sequence>MSRETRANSIIGGIIIVLLLMAVGYYFTGTSDNTAQAPTPPATNDTAQKLAPAPALGTDPTSTGSTNR</sequence>
<organism evidence="3 4">
    <name type="scientific">Neorhizobium galegae bv. orientalis str. HAMBI 540</name>
    <dbReference type="NCBI Taxonomy" id="1028800"/>
    <lineage>
        <taxon>Bacteria</taxon>
        <taxon>Pseudomonadati</taxon>
        <taxon>Pseudomonadota</taxon>
        <taxon>Alphaproteobacteria</taxon>
        <taxon>Hyphomicrobiales</taxon>
        <taxon>Rhizobiaceae</taxon>
        <taxon>Rhizobium/Agrobacterium group</taxon>
        <taxon>Neorhizobium</taxon>
    </lineage>
</organism>
<keyword evidence="2" id="KW-0812">Transmembrane</keyword>
<dbReference type="AlphaFoldDB" id="A0A068ST88"/>
<evidence type="ECO:0000256" key="1">
    <source>
        <dbReference type="SAM" id="MobiDB-lite"/>
    </source>
</evidence>
<dbReference type="eggNOG" id="ENOG5030TIM">
    <property type="taxonomic scope" value="Bacteria"/>
</dbReference>
<name>A0A068ST88_NEOGA</name>